<dbReference type="SMART" id="SM00347">
    <property type="entry name" value="HTH_MARR"/>
    <property type="match status" value="1"/>
</dbReference>
<evidence type="ECO:0000313" key="5">
    <source>
        <dbReference type="EMBL" id="MFD1947700.1"/>
    </source>
</evidence>
<dbReference type="PROSITE" id="PS50995">
    <property type="entry name" value="HTH_MARR_2"/>
    <property type="match status" value="1"/>
</dbReference>
<dbReference type="InterPro" id="IPR036388">
    <property type="entry name" value="WH-like_DNA-bd_sf"/>
</dbReference>
<keyword evidence="6" id="KW-1185">Reference proteome</keyword>
<dbReference type="InterPro" id="IPR036390">
    <property type="entry name" value="WH_DNA-bd_sf"/>
</dbReference>
<protein>
    <submittedName>
        <fullName evidence="5">MarR family winged helix-turn-helix transcriptional regulator</fullName>
    </submittedName>
</protein>
<dbReference type="Pfam" id="PF12802">
    <property type="entry name" value="MarR_2"/>
    <property type="match status" value="1"/>
</dbReference>
<dbReference type="InterPro" id="IPR039422">
    <property type="entry name" value="MarR/SlyA-like"/>
</dbReference>
<comment type="caution">
    <text evidence="5">The sequence shown here is derived from an EMBL/GenBank/DDBJ whole genome shotgun (WGS) entry which is preliminary data.</text>
</comment>
<keyword evidence="3" id="KW-0804">Transcription</keyword>
<dbReference type="SUPFAM" id="SSF46785">
    <property type="entry name" value="Winged helix' DNA-binding domain"/>
    <property type="match status" value="1"/>
</dbReference>
<keyword evidence="2" id="KW-0238">DNA-binding</keyword>
<dbReference type="PANTHER" id="PTHR33164">
    <property type="entry name" value="TRANSCRIPTIONAL REGULATOR, MARR FAMILY"/>
    <property type="match status" value="1"/>
</dbReference>
<dbReference type="InterPro" id="IPR023187">
    <property type="entry name" value="Tscrpt_reg_MarR-type_CS"/>
</dbReference>
<accession>A0ABW4TM04</accession>
<dbReference type="Gene3D" id="1.10.10.10">
    <property type="entry name" value="Winged helix-like DNA-binding domain superfamily/Winged helix DNA-binding domain"/>
    <property type="match status" value="1"/>
</dbReference>
<name>A0ABW4TM04_9ACTN</name>
<gene>
    <name evidence="5" type="ORF">ACFSDE_12940</name>
</gene>
<evidence type="ECO:0000256" key="1">
    <source>
        <dbReference type="ARBA" id="ARBA00023015"/>
    </source>
</evidence>
<evidence type="ECO:0000256" key="3">
    <source>
        <dbReference type="ARBA" id="ARBA00023163"/>
    </source>
</evidence>
<dbReference type="RefSeq" id="WP_343919024.1">
    <property type="nucleotide sequence ID" value="NZ_BAAAJT010000002.1"/>
</dbReference>
<keyword evidence="1" id="KW-0805">Transcription regulation</keyword>
<evidence type="ECO:0000256" key="2">
    <source>
        <dbReference type="ARBA" id="ARBA00023125"/>
    </source>
</evidence>
<proteinExistence type="predicted"/>
<evidence type="ECO:0000313" key="6">
    <source>
        <dbReference type="Proteomes" id="UP001597351"/>
    </source>
</evidence>
<feature type="domain" description="HTH marR-type" evidence="4">
    <location>
        <begin position="18"/>
        <end position="148"/>
    </location>
</feature>
<evidence type="ECO:0000259" key="4">
    <source>
        <dbReference type="PROSITE" id="PS50995"/>
    </source>
</evidence>
<dbReference type="EMBL" id="JBHUGD010000003">
    <property type="protein sequence ID" value="MFD1947700.1"/>
    <property type="molecule type" value="Genomic_DNA"/>
</dbReference>
<sequence>MTTTATPTRRQLSLRRIESEVGVLIRRVRRVIGERARAVHPDLAPSTYLLLAHVAETGPLRASALVDDMGMDKGAVSRQVTHLVDLGLLERSQDPDDGRATLLVASADAHDRLGRVGRERSERFGQQLSSWSDQDLSDLADRLTRYNAALD</sequence>
<dbReference type="PROSITE" id="PS01117">
    <property type="entry name" value="HTH_MARR_1"/>
    <property type="match status" value="1"/>
</dbReference>
<organism evidence="5 6">
    <name type="scientific">Nocardioides aestuarii</name>
    <dbReference type="NCBI Taxonomy" id="252231"/>
    <lineage>
        <taxon>Bacteria</taxon>
        <taxon>Bacillati</taxon>
        <taxon>Actinomycetota</taxon>
        <taxon>Actinomycetes</taxon>
        <taxon>Propionibacteriales</taxon>
        <taxon>Nocardioidaceae</taxon>
        <taxon>Nocardioides</taxon>
    </lineage>
</organism>
<dbReference type="Proteomes" id="UP001597351">
    <property type="component" value="Unassembled WGS sequence"/>
</dbReference>
<dbReference type="PANTHER" id="PTHR33164:SF57">
    <property type="entry name" value="MARR-FAMILY TRANSCRIPTIONAL REGULATOR"/>
    <property type="match status" value="1"/>
</dbReference>
<reference evidence="6" key="1">
    <citation type="journal article" date="2019" name="Int. J. Syst. Evol. Microbiol.">
        <title>The Global Catalogue of Microorganisms (GCM) 10K type strain sequencing project: providing services to taxonomists for standard genome sequencing and annotation.</title>
        <authorList>
            <consortium name="The Broad Institute Genomics Platform"/>
            <consortium name="The Broad Institute Genome Sequencing Center for Infectious Disease"/>
            <person name="Wu L."/>
            <person name="Ma J."/>
        </authorList>
    </citation>
    <scope>NUCLEOTIDE SEQUENCE [LARGE SCALE GENOMIC DNA]</scope>
    <source>
        <strain evidence="6">CGMCC 1.12477</strain>
    </source>
</reference>
<dbReference type="InterPro" id="IPR000835">
    <property type="entry name" value="HTH_MarR-typ"/>
</dbReference>